<name>A0A139AFH7_GONPJ</name>
<evidence type="ECO:0000256" key="1">
    <source>
        <dbReference type="SAM" id="Phobius"/>
    </source>
</evidence>
<evidence type="ECO:0008006" key="4">
    <source>
        <dbReference type="Google" id="ProtNLM"/>
    </source>
</evidence>
<gene>
    <name evidence="2" type="ORF">M427DRAFT_32397</name>
</gene>
<sequence>MAEQLLPASISSALLLILATRYIVYLFDTFVGSNLKQIPATSWELAIPYYSVFRQVTGTLKDKISTAHDHNGSIVRITPDHISIANPDTLQDLLKVTDLPKHRGTYEGLAQHGRPGIVRTLDRADHKRLRRVISPAFSVKYLMNLESYLIKVYNAFERKILRCQKTLTVVSQWTFFIFSNFALISFIH</sequence>
<proteinExistence type="predicted"/>
<dbReference type="GO" id="GO:0020037">
    <property type="term" value="F:heme binding"/>
    <property type="evidence" value="ECO:0007669"/>
    <property type="project" value="InterPro"/>
</dbReference>
<keyword evidence="1" id="KW-0812">Transmembrane</keyword>
<dbReference type="InterPro" id="IPR036396">
    <property type="entry name" value="Cyt_P450_sf"/>
</dbReference>
<evidence type="ECO:0000313" key="2">
    <source>
        <dbReference type="EMBL" id="KXS15449.1"/>
    </source>
</evidence>
<dbReference type="SUPFAM" id="SSF48264">
    <property type="entry name" value="Cytochrome P450"/>
    <property type="match status" value="1"/>
</dbReference>
<dbReference type="OrthoDB" id="1470350at2759"/>
<protein>
    <recommendedName>
        <fullName evidence="4">Cytochrome P450</fullName>
    </recommendedName>
</protein>
<dbReference type="AlphaFoldDB" id="A0A139AFH7"/>
<accession>A0A139AFH7</accession>
<dbReference type="Gene3D" id="1.10.630.10">
    <property type="entry name" value="Cytochrome P450"/>
    <property type="match status" value="1"/>
</dbReference>
<keyword evidence="1" id="KW-1133">Transmembrane helix</keyword>
<reference evidence="2 3" key="1">
    <citation type="journal article" date="2015" name="Genome Biol. Evol.">
        <title>Phylogenomic analyses indicate that early fungi evolved digesting cell walls of algal ancestors of land plants.</title>
        <authorList>
            <person name="Chang Y."/>
            <person name="Wang S."/>
            <person name="Sekimoto S."/>
            <person name="Aerts A.L."/>
            <person name="Choi C."/>
            <person name="Clum A."/>
            <person name="LaButti K.M."/>
            <person name="Lindquist E.A."/>
            <person name="Yee Ngan C."/>
            <person name="Ohm R.A."/>
            <person name="Salamov A.A."/>
            <person name="Grigoriev I.V."/>
            <person name="Spatafora J.W."/>
            <person name="Berbee M.L."/>
        </authorList>
    </citation>
    <scope>NUCLEOTIDE SEQUENCE [LARGE SCALE GENOMIC DNA]</scope>
    <source>
        <strain evidence="2 3">JEL478</strain>
    </source>
</reference>
<dbReference type="GO" id="GO:0016705">
    <property type="term" value="F:oxidoreductase activity, acting on paired donors, with incorporation or reduction of molecular oxygen"/>
    <property type="evidence" value="ECO:0007669"/>
    <property type="project" value="InterPro"/>
</dbReference>
<feature type="transmembrane region" description="Helical" evidence="1">
    <location>
        <begin position="167"/>
        <end position="187"/>
    </location>
</feature>
<dbReference type="EMBL" id="KQ965762">
    <property type="protein sequence ID" value="KXS15449.1"/>
    <property type="molecule type" value="Genomic_DNA"/>
</dbReference>
<evidence type="ECO:0000313" key="3">
    <source>
        <dbReference type="Proteomes" id="UP000070544"/>
    </source>
</evidence>
<dbReference type="GO" id="GO:0005506">
    <property type="term" value="F:iron ion binding"/>
    <property type="evidence" value="ECO:0007669"/>
    <property type="project" value="InterPro"/>
</dbReference>
<dbReference type="GO" id="GO:0004497">
    <property type="term" value="F:monooxygenase activity"/>
    <property type="evidence" value="ECO:0007669"/>
    <property type="project" value="InterPro"/>
</dbReference>
<keyword evidence="3" id="KW-1185">Reference proteome</keyword>
<organism evidence="2 3">
    <name type="scientific">Gonapodya prolifera (strain JEL478)</name>
    <name type="common">Monoblepharis prolifera</name>
    <dbReference type="NCBI Taxonomy" id="1344416"/>
    <lineage>
        <taxon>Eukaryota</taxon>
        <taxon>Fungi</taxon>
        <taxon>Fungi incertae sedis</taxon>
        <taxon>Chytridiomycota</taxon>
        <taxon>Chytridiomycota incertae sedis</taxon>
        <taxon>Monoblepharidomycetes</taxon>
        <taxon>Monoblepharidales</taxon>
        <taxon>Gonapodyaceae</taxon>
        <taxon>Gonapodya</taxon>
    </lineage>
</organism>
<feature type="transmembrane region" description="Helical" evidence="1">
    <location>
        <begin position="6"/>
        <end position="27"/>
    </location>
</feature>
<dbReference type="Proteomes" id="UP000070544">
    <property type="component" value="Unassembled WGS sequence"/>
</dbReference>
<keyword evidence="1" id="KW-0472">Membrane</keyword>